<dbReference type="EMBL" id="VSWC01000016">
    <property type="protein sequence ID" value="KAA1112045.1"/>
    <property type="molecule type" value="Genomic_DNA"/>
</dbReference>
<organism evidence="1 2">
    <name type="scientific">Puccinia graminis f. sp. tritici</name>
    <dbReference type="NCBI Taxonomy" id="56615"/>
    <lineage>
        <taxon>Eukaryota</taxon>
        <taxon>Fungi</taxon>
        <taxon>Dikarya</taxon>
        <taxon>Basidiomycota</taxon>
        <taxon>Pucciniomycotina</taxon>
        <taxon>Pucciniomycetes</taxon>
        <taxon>Pucciniales</taxon>
        <taxon>Pucciniaceae</taxon>
        <taxon>Puccinia</taxon>
    </lineage>
</organism>
<comment type="caution">
    <text evidence="1">The sequence shown here is derived from an EMBL/GenBank/DDBJ whole genome shotgun (WGS) entry which is preliminary data.</text>
</comment>
<accession>A0A5B0QFX1</accession>
<evidence type="ECO:0000313" key="1">
    <source>
        <dbReference type="EMBL" id="KAA1112045.1"/>
    </source>
</evidence>
<dbReference type="Proteomes" id="UP000324748">
    <property type="component" value="Unassembled WGS sequence"/>
</dbReference>
<evidence type="ECO:0000313" key="2">
    <source>
        <dbReference type="Proteomes" id="UP000324748"/>
    </source>
</evidence>
<name>A0A5B0QFX1_PUCGR</name>
<protein>
    <submittedName>
        <fullName evidence="1">Uncharacterized protein</fullName>
    </submittedName>
</protein>
<sequence>MEECLRTEAAQTVALPAVSKAKKRKARYVNTEAKRSRIYTAVAGRWQIAANLAVNLTDPAQPALTGKKRASASLPTPHQAIHWRKIGPTAHVAILPFKHEPAIESGQVHLTAFCQSIRHLL</sequence>
<proteinExistence type="predicted"/>
<reference evidence="1 2" key="1">
    <citation type="submission" date="2019-05" db="EMBL/GenBank/DDBJ databases">
        <title>Emergence of the Ug99 lineage of the wheat stem rust pathogen through somatic hybridization.</title>
        <authorList>
            <person name="Li F."/>
            <person name="Upadhyaya N.M."/>
            <person name="Sperschneider J."/>
            <person name="Matny O."/>
            <person name="Nguyen-Phuc H."/>
            <person name="Mago R."/>
            <person name="Raley C."/>
            <person name="Miller M.E."/>
            <person name="Silverstein K.A.T."/>
            <person name="Henningsen E."/>
            <person name="Hirsch C.D."/>
            <person name="Visser B."/>
            <person name="Pretorius Z.A."/>
            <person name="Steffenson B.J."/>
            <person name="Schwessinger B."/>
            <person name="Dodds P.N."/>
            <person name="Figueroa M."/>
        </authorList>
    </citation>
    <scope>NUCLEOTIDE SEQUENCE [LARGE SCALE GENOMIC DNA]</scope>
    <source>
        <strain evidence="1">21-0</strain>
    </source>
</reference>
<keyword evidence="2" id="KW-1185">Reference proteome</keyword>
<dbReference type="AlphaFoldDB" id="A0A5B0QFX1"/>
<gene>
    <name evidence="1" type="ORF">PGT21_020899</name>
</gene>